<comment type="similarity">
    <text evidence="1">Belongs to the short-chain dehydrogenases/reductases (SDR) family.</text>
</comment>
<dbReference type="Proteomes" id="UP000814176">
    <property type="component" value="Unassembled WGS sequence"/>
</dbReference>
<dbReference type="GeneID" id="71997875"/>
<dbReference type="EMBL" id="JADCUA010000002">
    <property type="protein sequence ID" value="KAH9842915.1"/>
    <property type="molecule type" value="Genomic_DNA"/>
</dbReference>
<dbReference type="Gene3D" id="3.40.50.720">
    <property type="entry name" value="NAD(P)-binding Rossmann-like Domain"/>
    <property type="match status" value="1"/>
</dbReference>
<reference evidence="4 5" key="1">
    <citation type="journal article" date="2021" name="Environ. Microbiol.">
        <title>Gene family expansions and transcriptome signatures uncover fungal adaptations to wood decay.</title>
        <authorList>
            <person name="Hage H."/>
            <person name="Miyauchi S."/>
            <person name="Viragh M."/>
            <person name="Drula E."/>
            <person name="Min B."/>
            <person name="Chaduli D."/>
            <person name="Navarro D."/>
            <person name="Favel A."/>
            <person name="Norest M."/>
            <person name="Lesage-Meessen L."/>
            <person name="Balint B."/>
            <person name="Merenyi Z."/>
            <person name="de Eugenio L."/>
            <person name="Morin E."/>
            <person name="Martinez A.T."/>
            <person name="Baldrian P."/>
            <person name="Stursova M."/>
            <person name="Martinez M.J."/>
            <person name="Novotny C."/>
            <person name="Magnuson J.K."/>
            <person name="Spatafora J.W."/>
            <person name="Maurice S."/>
            <person name="Pangilinan J."/>
            <person name="Andreopoulos W."/>
            <person name="LaButti K."/>
            <person name="Hundley H."/>
            <person name="Na H."/>
            <person name="Kuo A."/>
            <person name="Barry K."/>
            <person name="Lipzen A."/>
            <person name="Henrissat B."/>
            <person name="Riley R."/>
            <person name="Ahrendt S."/>
            <person name="Nagy L.G."/>
            <person name="Grigoriev I.V."/>
            <person name="Martin F."/>
            <person name="Rosso M.N."/>
        </authorList>
    </citation>
    <scope>NUCLEOTIDE SEQUENCE [LARGE SCALE GENOMIC DNA]</scope>
    <source>
        <strain evidence="4 5">CIRM-BRFM 1785</strain>
    </source>
</reference>
<dbReference type="InterPro" id="IPR002347">
    <property type="entry name" value="SDR_fam"/>
</dbReference>
<organism evidence="4 5">
    <name type="scientific">Rhodofomes roseus</name>
    <dbReference type="NCBI Taxonomy" id="34475"/>
    <lineage>
        <taxon>Eukaryota</taxon>
        <taxon>Fungi</taxon>
        <taxon>Dikarya</taxon>
        <taxon>Basidiomycota</taxon>
        <taxon>Agaricomycotina</taxon>
        <taxon>Agaricomycetes</taxon>
        <taxon>Polyporales</taxon>
        <taxon>Rhodofomes</taxon>
    </lineage>
</organism>
<name>A0ABQ8KV08_9APHY</name>
<keyword evidence="5" id="KW-1185">Reference proteome</keyword>
<gene>
    <name evidence="4" type="ORF">C8Q71DRAFT_227338</name>
</gene>
<dbReference type="PRINTS" id="PR00081">
    <property type="entry name" value="GDHRDH"/>
</dbReference>
<dbReference type="PANTHER" id="PTHR43008">
    <property type="entry name" value="BENZIL REDUCTASE"/>
    <property type="match status" value="1"/>
</dbReference>
<proteinExistence type="inferred from homology"/>
<dbReference type="Pfam" id="PF13561">
    <property type="entry name" value="adh_short_C2"/>
    <property type="match status" value="1"/>
</dbReference>
<evidence type="ECO:0000313" key="4">
    <source>
        <dbReference type="EMBL" id="KAH9842915.1"/>
    </source>
</evidence>
<keyword evidence="3" id="KW-0560">Oxidoreductase</keyword>
<protein>
    <submittedName>
        <fullName evidence="4">Sorbose reductase sou1</fullName>
    </submittedName>
</protein>
<dbReference type="InterPro" id="IPR036291">
    <property type="entry name" value="NAD(P)-bd_dom_sf"/>
</dbReference>
<dbReference type="RefSeq" id="XP_047783962.1">
    <property type="nucleotide sequence ID" value="XM_047917143.1"/>
</dbReference>
<accession>A0ABQ8KV08</accession>
<evidence type="ECO:0000256" key="3">
    <source>
        <dbReference type="ARBA" id="ARBA00023002"/>
    </source>
</evidence>
<sequence length="347" mass="37251">MSLAVKSFRHGLGARGRPAGLATLARARFSTAQALRADIDASPLQPGKQKSKTGTLPPYGPVGVAAALEALPDHPAKPTLFSHEFALTDRVALVSGANRGLGLEMAMALAEAGARAVYCVDLPKQPGPEWTKVKEYLSRMTGLQGEGRLEYVSVDVTDQEAIWKVGETIGDREGRMDACIAAAGILKPHTDCLKYPAKQFQEVMNVNVNGVLFTAQAAGRQMRRFGNGGSITLIASMSGSITNRGEPWVSYNTSKSAVLQMARSMACELGPERIRVNTLSPGHIYTHMTAQFVDKNPGLVEKWSDLNPMGRIGRPDELRGVVTWLASDASTFCTGSDMIVDGGHRAW</sequence>
<keyword evidence="2" id="KW-0521">NADP</keyword>
<dbReference type="InterPro" id="IPR020904">
    <property type="entry name" value="Sc_DH/Rdtase_CS"/>
</dbReference>
<evidence type="ECO:0000256" key="1">
    <source>
        <dbReference type="ARBA" id="ARBA00006484"/>
    </source>
</evidence>
<dbReference type="SUPFAM" id="SSF51735">
    <property type="entry name" value="NAD(P)-binding Rossmann-fold domains"/>
    <property type="match status" value="1"/>
</dbReference>
<dbReference type="PROSITE" id="PS00061">
    <property type="entry name" value="ADH_SHORT"/>
    <property type="match status" value="1"/>
</dbReference>
<evidence type="ECO:0000256" key="2">
    <source>
        <dbReference type="ARBA" id="ARBA00022857"/>
    </source>
</evidence>
<evidence type="ECO:0000313" key="5">
    <source>
        <dbReference type="Proteomes" id="UP000814176"/>
    </source>
</evidence>
<comment type="caution">
    <text evidence="4">The sequence shown here is derived from an EMBL/GenBank/DDBJ whole genome shotgun (WGS) entry which is preliminary data.</text>
</comment>
<dbReference type="PANTHER" id="PTHR43008:SF4">
    <property type="entry name" value="CHAIN DEHYDROGENASE, PUTATIVE (AFU_ORTHOLOGUE AFUA_4G08710)-RELATED"/>
    <property type="match status" value="1"/>
</dbReference>